<dbReference type="PRINTS" id="PR01415">
    <property type="entry name" value="ANKYRIN"/>
</dbReference>
<organism evidence="6 7">
    <name type="scientific">Endocarpon pusillum (strain Z07020 / HMAS-L-300199)</name>
    <name type="common">Lichen-forming fungus</name>
    <dbReference type="NCBI Taxonomy" id="1263415"/>
    <lineage>
        <taxon>Eukaryota</taxon>
        <taxon>Fungi</taxon>
        <taxon>Dikarya</taxon>
        <taxon>Ascomycota</taxon>
        <taxon>Pezizomycotina</taxon>
        <taxon>Eurotiomycetes</taxon>
        <taxon>Chaetothyriomycetidae</taxon>
        <taxon>Verrucariales</taxon>
        <taxon>Verrucariaceae</taxon>
        <taxon>Endocarpon</taxon>
    </lineage>
</organism>
<evidence type="ECO:0000256" key="3">
    <source>
        <dbReference type="PROSITE-ProRule" id="PRU00023"/>
    </source>
</evidence>
<dbReference type="EMBL" id="KE720721">
    <property type="protein sequence ID" value="ERF76760.1"/>
    <property type="molecule type" value="Genomic_DNA"/>
</dbReference>
<dbReference type="Proteomes" id="UP000019373">
    <property type="component" value="Unassembled WGS sequence"/>
</dbReference>
<dbReference type="OrthoDB" id="341259at2759"/>
<dbReference type="OMA" id="DQFKHHS"/>
<accession>U1I0M4</accession>
<dbReference type="SMART" id="SM00248">
    <property type="entry name" value="ANK"/>
    <property type="match status" value="7"/>
</dbReference>
<dbReference type="Gene3D" id="1.20.58.340">
    <property type="entry name" value="Magnesium transport protein CorA, transmembrane region"/>
    <property type="match status" value="1"/>
</dbReference>
<keyword evidence="5" id="KW-0812">Transmembrane</keyword>
<dbReference type="GO" id="GO:0046873">
    <property type="term" value="F:metal ion transmembrane transporter activity"/>
    <property type="evidence" value="ECO:0007669"/>
    <property type="project" value="InterPro"/>
</dbReference>
<name>U1I0M4_ENDPU</name>
<dbReference type="InterPro" id="IPR002110">
    <property type="entry name" value="Ankyrin_rpt"/>
</dbReference>
<dbReference type="RefSeq" id="XP_007785972.1">
    <property type="nucleotide sequence ID" value="XM_007787782.1"/>
</dbReference>
<dbReference type="GeneID" id="19237353"/>
<dbReference type="PROSITE" id="PS50297">
    <property type="entry name" value="ANK_REP_REGION"/>
    <property type="match status" value="5"/>
</dbReference>
<evidence type="ECO:0000256" key="5">
    <source>
        <dbReference type="SAM" id="Phobius"/>
    </source>
</evidence>
<evidence type="ECO:0000256" key="1">
    <source>
        <dbReference type="ARBA" id="ARBA00022737"/>
    </source>
</evidence>
<dbReference type="Pfam" id="PF12796">
    <property type="entry name" value="Ank_2"/>
    <property type="match status" value="2"/>
</dbReference>
<reference evidence="7" key="1">
    <citation type="journal article" date="2014" name="BMC Genomics">
        <title>Genome characteristics reveal the impact of lichenization on lichen-forming fungus Endocarpon pusillum Hedwig (Verrucariales, Ascomycota).</title>
        <authorList>
            <person name="Wang Y.-Y."/>
            <person name="Liu B."/>
            <person name="Zhang X.-Y."/>
            <person name="Zhou Q.-M."/>
            <person name="Zhang T."/>
            <person name="Li H."/>
            <person name="Yu Y.-F."/>
            <person name="Zhang X.-L."/>
            <person name="Hao X.-Y."/>
            <person name="Wang M."/>
            <person name="Wang L."/>
            <person name="Wei J.-C."/>
        </authorList>
    </citation>
    <scope>NUCLEOTIDE SEQUENCE [LARGE SCALE GENOMIC DNA]</scope>
    <source>
        <strain evidence="7">Z07020 / HMAS-L-300199</strain>
    </source>
</reference>
<sequence length="1088" mass="122834">MPTNGCAAAGPARETVENATAKMAKTTASTNRSSFSRPALLKALKSGDRSVFTELLEPTGMPVETIENELRIALQTAAGEGETELVEALLQRGAKTDLPSGKGTSPLQRAVDKGYTEIVRLLLRFKAATEAKDRHGRTVLMSAALNGENKIVELLLQYGANVDAVDHDHRTVLLNLAADTSKRKWNEETIKIVLATRINVEHVDAISRTALHWSAVTGKLDLAGALLNNVGRQPANVMAATERGRTALHLAAENNHVEIVRLLLARGAKTEATSDGHWTPLLNAAQNGHEGVVDVLLASNADVNARTSSGMTALHWASERGHLKVVQRLLKEERASKNPKDGFDSTPLSRAGQHGYQGIIQELRPFIFGGSLSLNAKDACLRFNAAIVDFYFDEKTVVRNVVKRKSVWECLYGTDPKDSTGRTFAITTSLEEIKPRSPDFRWIHLPANNIAWAEALITKFFLERDFAESGSFKAMLRLFGQRQHRGRKVHSRFMRPLCQRIGSTQVGFDYSRRRSKDGRGSPIKAGAGRPLSLVREISLPRQHNIVVLFMPYLGWETDVNRSEMSKVIKKVESTKDSTYPHDPSQSKDVSLIAGYLNDSCLHVRRTLDQFKHHSINTEKRDTDQVVYRYCKDHPFPYENPENRLKVYMVDQLWVWVLSNNLILTCFPERWNQPKRDALNLFDGVIEDINSKTRPPIRSVYELAALITDRSSGTFDRHQWSRDEYRFLEMFEMSIGALTRRETALFRRFEADSSVAAHWLRNHDRTRYTPKTIVVPEADAEDLENEEDEWLRQDDEGTEPGGTNRFVDRLLNIAKEARLLVECKDIQDELGILTMVLRQQKGALHEMERSFGEVPMTDDDKRYDLSRKLAQQKALIDLHLLDIERMDKAAKAVNISLTQVLDLKQKHANALEARFTRDQAQNTARQGQTIMVFTIVTIIFLPMSFMAAFFAINIIEFPRDSINGVNGIHLGYVSKYMFGIGFGISIPLITIAFFMSDTEGWIANLKSWLGRQKASKRVSAARQSHAEDRGLEMEKGRPSVESWRYRHLEMEKGRPSVESWRYRNPARVDTGGTDNLTRRSQDIRVVSPV</sequence>
<dbReference type="Pfam" id="PF00023">
    <property type="entry name" value="Ank"/>
    <property type="match status" value="1"/>
</dbReference>
<proteinExistence type="predicted"/>
<feature type="repeat" description="ANK" evidence="3">
    <location>
        <begin position="276"/>
        <end position="308"/>
    </location>
</feature>
<keyword evidence="1" id="KW-0677">Repeat</keyword>
<dbReference type="HOGENOM" id="CLU_003599_0_0_1"/>
<feature type="repeat" description="ANK" evidence="3">
    <location>
        <begin position="135"/>
        <end position="167"/>
    </location>
</feature>
<dbReference type="PANTHER" id="PTHR24198:SF165">
    <property type="entry name" value="ANKYRIN REPEAT-CONTAINING PROTEIN-RELATED"/>
    <property type="match status" value="1"/>
</dbReference>
<evidence type="ECO:0000313" key="7">
    <source>
        <dbReference type="Proteomes" id="UP000019373"/>
    </source>
</evidence>
<dbReference type="PANTHER" id="PTHR24198">
    <property type="entry name" value="ANKYRIN REPEAT AND PROTEIN KINASE DOMAIN-CONTAINING PROTEIN"/>
    <property type="match status" value="1"/>
</dbReference>
<gene>
    <name evidence="6" type="ORF">EPUS_02299</name>
</gene>
<dbReference type="PROSITE" id="PS50088">
    <property type="entry name" value="ANK_REPEAT"/>
    <property type="match status" value="6"/>
</dbReference>
<feature type="region of interest" description="Disordered" evidence="4">
    <location>
        <begin position="782"/>
        <end position="802"/>
    </location>
</feature>
<dbReference type="eggNOG" id="KOG0504">
    <property type="taxonomic scope" value="Eukaryota"/>
</dbReference>
<dbReference type="InterPro" id="IPR036770">
    <property type="entry name" value="Ankyrin_rpt-contain_sf"/>
</dbReference>
<dbReference type="AlphaFoldDB" id="U1I0M4"/>
<protein>
    <submittedName>
        <fullName evidence="6">Uncharacterized protein</fullName>
    </submittedName>
</protein>
<feature type="repeat" description="ANK" evidence="3">
    <location>
        <begin position="309"/>
        <end position="342"/>
    </location>
</feature>
<feature type="repeat" description="ANK" evidence="3">
    <location>
        <begin position="69"/>
        <end position="101"/>
    </location>
</feature>
<keyword evidence="2 3" id="KW-0040">ANK repeat</keyword>
<keyword evidence="7" id="KW-1185">Reference proteome</keyword>
<keyword evidence="5" id="KW-0472">Membrane</keyword>
<dbReference type="InterPro" id="IPR002523">
    <property type="entry name" value="MgTranspt_CorA/ZnTranspt_ZntB"/>
</dbReference>
<dbReference type="Pfam" id="PF01544">
    <property type="entry name" value="CorA"/>
    <property type="match status" value="1"/>
</dbReference>
<feature type="transmembrane region" description="Helical" evidence="5">
    <location>
        <begin position="975"/>
        <end position="994"/>
    </location>
</feature>
<keyword evidence="5" id="KW-1133">Transmembrane helix</keyword>
<evidence type="ECO:0000256" key="2">
    <source>
        <dbReference type="ARBA" id="ARBA00023043"/>
    </source>
</evidence>
<evidence type="ECO:0000256" key="4">
    <source>
        <dbReference type="SAM" id="MobiDB-lite"/>
    </source>
</evidence>
<dbReference type="Gene3D" id="1.25.40.20">
    <property type="entry name" value="Ankyrin repeat-containing domain"/>
    <property type="match status" value="3"/>
</dbReference>
<feature type="repeat" description="ANK" evidence="3">
    <location>
        <begin position="243"/>
        <end position="275"/>
    </location>
</feature>
<evidence type="ECO:0000313" key="6">
    <source>
        <dbReference type="EMBL" id="ERF76760.1"/>
    </source>
</evidence>
<feature type="transmembrane region" description="Helical" evidence="5">
    <location>
        <begin position="929"/>
        <end position="954"/>
    </location>
</feature>
<feature type="region of interest" description="Disordered" evidence="4">
    <location>
        <begin position="1064"/>
        <end position="1088"/>
    </location>
</feature>
<feature type="repeat" description="ANK" evidence="3">
    <location>
        <begin position="102"/>
        <end position="134"/>
    </location>
</feature>
<dbReference type="SUPFAM" id="SSF48403">
    <property type="entry name" value="Ankyrin repeat"/>
    <property type="match status" value="1"/>
</dbReference>
<dbReference type="GO" id="GO:0016020">
    <property type="term" value="C:membrane"/>
    <property type="evidence" value="ECO:0007669"/>
    <property type="project" value="InterPro"/>
</dbReference>